<evidence type="ECO:0008006" key="3">
    <source>
        <dbReference type="Google" id="ProtNLM"/>
    </source>
</evidence>
<proteinExistence type="predicted"/>
<keyword evidence="2" id="KW-1185">Reference proteome</keyword>
<dbReference type="Pfam" id="PF09957">
    <property type="entry name" value="VapB_antitoxin"/>
    <property type="match status" value="1"/>
</dbReference>
<accession>A0ABQ5SYV6</accession>
<dbReference type="EMBL" id="BSEL01000007">
    <property type="protein sequence ID" value="GLJ69372.1"/>
    <property type="molecule type" value="Genomic_DNA"/>
</dbReference>
<reference evidence="1" key="2">
    <citation type="submission" date="2023-01" db="EMBL/GenBank/DDBJ databases">
        <authorList>
            <person name="Sun Q."/>
            <person name="Evtushenko L."/>
        </authorList>
    </citation>
    <scope>NUCLEOTIDE SEQUENCE</scope>
    <source>
        <strain evidence="1">VKM Ac-1246</strain>
    </source>
</reference>
<comment type="caution">
    <text evidence="1">The sequence shown here is derived from an EMBL/GenBank/DDBJ whole genome shotgun (WGS) entry which is preliminary data.</text>
</comment>
<organism evidence="1 2">
    <name type="scientific">Nocardioides luteus</name>
    <dbReference type="NCBI Taxonomy" id="1844"/>
    <lineage>
        <taxon>Bacteria</taxon>
        <taxon>Bacillati</taxon>
        <taxon>Actinomycetota</taxon>
        <taxon>Actinomycetes</taxon>
        <taxon>Propionibacteriales</taxon>
        <taxon>Nocardioidaceae</taxon>
        <taxon>Nocardioides</taxon>
    </lineage>
</organism>
<evidence type="ECO:0000313" key="1">
    <source>
        <dbReference type="EMBL" id="GLJ69372.1"/>
    </source>
</evidence>
<reference evidence="1" key="1">
    <citation type="journal article" date="2014" name="Int. J. Syst. Evol. Microbiol.">
        <title>Complete genome of a new Firmicutes species belonging to the dominant human colonic microbiota ('Ruminococcus bicirculans') reveals two chromosomes and a selective capacity to utilize plant glucans.</title>
        <authorList>
            <consortium name="NISC Comparative Sequencing Program"/>
            <person name="Wegmann U."/>
            <person name="Louis P."/>
            <person name="Goesmann A."/>
            <person name="Henrissat B."/>
            <person name="Duncan S.H."/>
            <person name="Flint H.J."/>
        </authorList>
    </citation>
    <scope>NUCLEOTIDE SEQUENCE</scope>
    <source>
        <strain evidence="1">VKM Ac-1246</strain>
    </source>
</reference>
<gene>
    <name evidence="1" type="ORF">GCM10017579_34080</name>
</gene>
<sequence>MRGYAMTETSISIDEELLAEARKIAGTTTNQAAIDHALRDLVEREAAAAAFDSIVERDLGDTKDTLEF</sequence>
<dbReference type="Proteomes" id="UP001142292">
    <property type="component" value="Unassembled WGS sequence"/>
</dbReference>
<evidence type="ECO:0000313" key="2">
    <source>
        <dbReference type="Proteomes" id="UP001142292"/>
    </source>
</evidence>
<name>A0ABQ5SYV6_9ACTN</name>
<protein>
    <recommendedName>
        <fullName evidence="3">DUF2191 domain-containing protein</fullName>
    </recommendedName>
</protein>
<dbReference type="InterPro" id="IPR019239">
    <property type="entry name" value="VapB_antitoxin"/>
</dbReference>